<evidence type="ECO:0000313" key="2">
    <source>
        <dbReference type="EMBL" id="VAW67223.1"/>
    </source>
</evidence>
<proteinExistence type="predicted"/>
<gene>
    <name evidence="2" type="ORF">MNBD_GAMMA09-3071</name>
</gene>
<feature type="transmembrane region" description="Helical" evidence="1">
    <location>
        <begin position="24"/>
        <end position="44"/>
    </location>
</feature>
<keyword evidence="1" id="KW-1133">Transmembrane helix</keyword>
<feature type="transmembrane region" description="Helical" evidence="1">
    <location>
        <begin position="64"/>
        <end position="82"/>
    </location>
</feature>
<name>A0A3B0XSZ8_9ZZZZ</name>
<protein>
    <submittedName>
        <fullName evidence="2">Uncharacterized protein</fullName>
    </submittedName>
</protein>
<sequence>MIKTKNTPLWVFLAFSAIESRKGALILIWSCIIFSIYSLPWVILLGDGLNELARQILFVEDWSWIAMMAPITLWYYASLLWMDKNEGWVRRPAGAEI</sequence>
<evidence type="ECO:0000256" key="1">
    <source>
        <dbReference type="SAM" id="Phobius"/>
    </source>
</evidence>
<reference evidence="2" key="1">
    <citation type="submission" date="2018-06" db="EMBL/GenBank/DDBJ databases">
        <authorList>
            <person name="Zhirakovskaya E."/>
        </authorList>
    </citation>
    <scope>NUCLEOTIDE SEQUENCE</scope>
</reference>
<accession>A0A3B0XSZ8</accession>
<organism evidence="2">
    <name type="scientific">hydrothermal vent metagenome</name>
    <dbReference type="NCBI Taxonomy" id="652676"/>
    <lineage>
        <taxon>unclassified sequences</taxon>
        <taxon>metagenomes</taxon>
        <taxon>ecological metagenomes</taxon>
    </lineage>
</organism>
<keyword evidence="1" id="KW-0812">Transmembrane</keyword>
<dbReference type="EMBL" id="UOFI01000093">
    <property type="protein sequence ID" value="VAW67223.1"/>
    <property type="molecule type" value="Genomic_DNA"/>
</dbReference>
<dbReference type="AlphaFoldDB" id="A0A3B0XSZ8"/>
<keyword evidence="1" id="KW-0472">Membrane</keyword>